<accession>A0A1I4U9Y5</accession>
<evidence type="ECO:0000256" key="13">
    <source>
        <dbReference type="SAM" id="Phobius"/>
    </source>
</evidence>
<dbReference type="STRING" id="39841.SAMN05660836_01736"/>
<keyword evidence="11" id="KW-0482">Metalloprotease</keyword>
<evidence type="ECO:0000313" key="16">
    <source>
        <dbReference type="Proteomes" id="UP000199611"/>
    </source>
</evidence>
<evidence type="ECO:0000256" key="2">
    <source>
        <dbReference type="ARBA" id="ARBA00004651"/>
    </source>
</evidence>
<keyword evidence="9" id="KW-0862">Zinc</keyword>
<keyword evidence="6 13" id="KW-0812">Transmembrane</keyword>
<evidence type="ECO:0000256" key="5">
    <source>
        <dbReference type="ARBA" id="ARBA00022670"/>
    </source>
</evidence>
<dbReference type="InterPro" id="IPR052348">
    <property type="entry name" value="Metallopeptidase_M50B"/>
</dbReference>
<evidence type="ECO:0000256" key="7">
    <source>
        <dbReference type="ARBA" id="ARBA00022723"/>
    </source>
</evidence>
<keyword evidence="4" id="KW-1003">Cell membrane</keyword>
<keyword evidence="12 13" id="KW-0472">Membrane</keyword>
<evidence type="ECO:0000256" key="8">
    <source>
        <dbReference type="ARBA" id="ARBA00022801"/>
    </source>
</evidence>
<comment type="cofactor">
    <cofactor evidence="1">
        <name>Zn(2+)</name>
        <dbReference type="ChEBI" id="CHEBI:29105"/>
    </cofactor>
</comment>
<evidence type="ECO:0000256" key="12">
    <source>
        <dbReference type="ARBA" id="ARBA00023136"/>
    </source>
</evidence>
<feature type="transmembrane region" description="Helical" evidence="13">
    <location>
        <begin position="193"/>
        <end position="220"/>
    </location>
</feature>
<dbReference type="PANTHER" id="PTHR35864">
    <property type="entry name" value="ZINC METALLOPROTEASE MJ0611-RELATED"/>
    <property type="match status" value="1"/>
</dbReference>
<dbReference type="Proteomes" id="UP000199611">
    <property type="component" value="Unassembled WGS sequence"/>
</dbReference>
<organism evidence="15 16">
    <name type="scientific">Thermodesulforhabdus norvegica</name>
    <dbReference type="NCBI Taxonomy" id="39841"/>
    <lineage>
        <taxon>Bacteria</taxon>
        <taxon>Pseudomonadati</taxon>
        <taxon>Thermodesulfobacteriota</taxon>
        <taxon>Syntrophobacteria</taxon>
        <taxon>Syntrophobacterales</taxon>
        <taxon>Thermodesulforhabdaceae</taxon>
        <taxon>Thermodesulforhabdus</taxon>
    </lineage>
</organism>
<keyword evidence="7" id="KW-0479">Metal-binding</keyword>
<evidence type="ECO:0000256" key="9">
    <source>
        <dbReference type="ARBA" id="ARBA00022833"/>
    </source>
</evidence>
<evidence type="ECO:0000259" key="14">
    <source>
        <dbReference type="Pfam" id="PF02163"/>
    </source>
</evidence>
<dbReference type="OrthoDB" id="9800627at2"/>
<comment type="subcellular location">
    <subcellularLocation>
        <location evidence="2">Cell membrane</location>
        <topology evidence="2">Multi-pass membrane protein</topology>
    </subcellularLocation>
</comment>
<dbReference type="RefSeq" id="WP_093395050.1">
    <property type="nucleotide sequence ID" value="NZ_FOUU01000005.1"/>
</dbReference>
<reference evidence="15 16" key="1">
    <citation type="submission" date="2016-10" db="EMBL/GenBank/DDBJ databases">
        <authorList>
            <person name="de Groot N.N."/>
        </authorList>
    </citation>
    <scope>NUCLEOTIDE SEQUENCE [LARGE SCALE GENOMIC DNA]</scope>
    <source>
        <strain evidence="15 16">DSM 9990</strain>
    </source>
</reference>
<evidence type="ECO:0000256" key="1">
    <source>
        <dbReference type="ARBA" id="ARBA00001947"/>
    </source>
</evidence>
<dbReference type="PANTHER" id="PTHR35864:SF1">
    <property type="entry name" value="ZINC METALLOPROTEASE YWHC-RELATED"/>
    <property type="match status" value="1"/>
</dbReference>
<dbReference type="GO" id="GO:0005886">
    <property type="term" value="C:plasma membrane"/>
    <property type="evidence" value="ECO:0007669"/>
    <property type="project" value="UniProtKB-SubCell"/>
</dbReference>
<dbReference type="InterPro" id="IPR008915">
    <property type="entry name" value="Peptidase_M50"/>
</dbReference>
<feature type="domain" description="Peptidase M50" evidence="14">
    <location>
        <begin position="149"/>
        <end position="197"/>
    </location>
</feature>
<comment type="similarity">
    <text evidence="3">Belongs to the peptidase M50B family.</text>
</comment>
<feature type="transmembrane region" description="Helical" evidence="13">
    <location>
        <begin position="99"/>
        <end position="121"/>
    </location>
</feature>
<proteinExistence type="inferred from homology"/>
<evidence type="ECO:0000256" key="10">
    <source>
        <dbReference type="ARBA" id="ARBA00022989"/>
    </source>
</evidence>
<protein>
    <submittedName>
        <fullName evidence="15">Zn-dependent protease (Includes SpoIVFB)</fullName>
    </submittedName>
</protein>
<dbReference type="GO" id="GO:0046872">
    <property type="term" value="F:metal ion binding"/>
    <property type="evidence" value="ECO:0007669"/>
    <property type="project" value="UniProtKB-KW"/>
</dbReference>
<evidence type="ECO:0000313" key="15">
    <source>
        <dbReference type="EMBL" id="SFM85788.1"/>
    </source>
</evidence>
<keyword evidence="5 15" id="KW-0645">Protease</keyword>
<feature type="transmembrane region" description="Helical" evidence="13">
    <location>
        <begin position="58"/>
        <end position="78"/>
    </location>
</feature>
<dbReference type="AlphaFoldDB" id="A0A1I4U9Y5"/>
<dbReference type="Pfam" id="PF02163">
    <property type="entry name" value="Peptidase_M50"/>
    <property type="match status" value="1"/>
</dbReference>
<name>A0A1I4U9Y5_9BACT</name>
<keyword evidence="16" id="KW-1185">Reference proteome</keyword>
<dbReference type="EMBL" id="FOUU01000005">
    <property type="protein sequence ID" value="SFM85788.1"/>
    <property type="molecule type" value="Genomic_DNA"/>
</dbReference>
<evidence type="ECO:0000256" key="3">
    <source>
        <dbReference type="ARBA" id="ARBA00007931"/>
    </source>
</evidence>
<evidence type="ECO:0000256" key="11">
    <source>
        <dbReference type="ARBA" id="ARBA00023049"/>
    </source>
</evidence>
<dbReference type="GO" id="GO:0006508">
    <property type="term" value="P:proteolysis"/>
    <property type="evidence" value="ECO:0007669"/>
    <property type="project" value="UniProtKB-KW"/>
</dbReference>
<feature type="transmembrane region" description="Helical" evidence="13">
    <location>
        <begin position="141"/>
        <end position="161"/>
    </location>
</feature>
<evidence type="ECO:0000256" key="4">
    <source>
        <dbReference type="ARBA" id="ARBA00022475"/>
    </source>
</evidence>
<dbReference type="CDD" id="cd06158">
    <property type="entry name" value="S2P-M50_like_1"/>
    <property type="match status" value="1"/>
</dbReference>
<sequence length="221" mass="24175">MEWIIHKVTNAGIYFLPLLIGVMAHEIAHGWAAERLGDPTARLAGRISINPLVHIDPLGTVVLPLMLYLLNAPFLFGWAKPVPVRMELLHGGRRGMARVALCGPLTNLMLAALSSLVYHGLMWSFRSAMLGHGSRWFLEPLILMAGTSVAINLVLMIVNLVPIPPLDGGRILVGLLPENAAVAVARLERYGMFIILLLIVTDVWSFLLGPLLQTLINIFLG</sequence>
<keyword evidence="10 13" id="KW-1133">Transmembrane helix</keyword>
<keyword evidence="8" id="KW-0378">Hydrolase</keyword>
<feature type="transmembrane region" description="Helical" evidence="13">
    <location>
        <begin position="12"/>
        <end position="32"/>
    </location>
</feature>
<gene>
    <name evidence="15" type="ORF">SAMN05660836_01736</name>
</gene>
<dbReference type="InterPro" id="IPR044537">
    <property type="entry name" value="Rip2-like"/>
</dbReference>
<dbReference type="GO" id="GO:0008237">
    <property type="term" value="F:metallopeptidase activity"/>
    <property type="evidence" value="ECO:0007669"/>
    <property type="project" value="UniProtKB-KW"/>
</dbReference>
<evidence type="ECO:0000256" key="6">
    <source>
        <dbReference type="ARBA" id="ARBA00022692"/>
    </source>
</evidence>